<accession>A0A8E2JLZ2</accession>
<dbReference type="SUPFAM" id="SSF55729">
    <property type="entry name" value="Acyl-CoA N-acyltransferases (Nat)"/>
    <property type="match status" value="1"/>
</dbReference>
<evidence type="ECO:0000313" key="3">
    <source>
        <dbReference type="Proteomes" id="UP000250140"/>
    </source>
</evidence>
<dbReference type="EMBL" id="KV751099">
    <property type="protein sequence ID" value="OCL01624.1"/>
    <property type="molecule type" value="Genomic_DNA"/>
</dbReference>
<keyword evidence="3" id="KW-1185">Reference proteome</keyword>
<sequence>MTSARSIVSLLPKTCADKDAWNKIISQHKEFRLQSLIIAPHAYSSSYECESRFEWNVWENRLKNPDASTFVAFDSKVAQSAEELKQHKLLEQSWSGMLVLVGPSERAMTSDYSTSISTERKQHDYVCNTFFDFRLNAMFIISEARRSGLGMALIEAAIAHGKTTSEDRGITSTRFTAFVNRENHAAICLYQKAGFKVITEKEDTGVGVDRYARGKPTTLMEMWI</sequence>
<feature type="domain" description="N-acetyltransferase" evidence="1">
    <location>
        <begin position="134"/>
        <end position="196"/>
    </location>
</feature>
<reference evidence="2 3" key="1">
    <citation type="journal article" date="2016" name="Nat. Commun.">
        <title>Ectomycorrhizal ecology is imprinted in the genome of the dominant symbiotic fungus Cenococcum geophilum.</title>
        <authorList>
            <consortium name="DOE Joint Genome Institute"/>
            <person name="Peter M."/>
            <person name="Kohler A."/>
            <person name="Ohm R.A."/>
            <person name="Kuo A."/>
            <person name="Krutzmann J."/>
            <person name="Morin E."/>
            <person name="Arend M."/>
            <person name="Barry K.W."/>
            <person name="Binder M."/>
            <person name="Choi C."/>
            <person name="Clum A."/>
            <person name="Copeland A."/>
            <person name="Grisel N."/>
            <person name="Haridas S."/>
            <person name="Kipfer T."/>
            <person name="LaButti K."/>
            <person name="Lindquist E."/>
            <person name="Lipzen A."/>
            <person name="Maire R."/>
            <person name="Meier B."/>
            <person name="Mihaltcheva S."/>
            <person name="Molinier V."/>
            <person name="Murat C."/>
            <person name="Poggeler S."/>
            <person name="Quandt C.A."/>
            <person name="Sperisen C."/>
            <person name="Tritt A."/>
            <person name="Tisserant E."/>
            <person name="Crous P.W."/>
            <person name="Henrissat B."/>
            <person name="Nehls U."/>
            <person name="Egli S."/>
            <person name="Spatafora J.W."/>
            <person name="Grigoriev I.V."/>
            <person name="Martin F.M."/>
        </authorList>
    </citation>
    <scope>NUCLEOTIDE SEQUENCE [LARGE SCALE GENOMIC DNA]</scope>
    <source>
        <strain evidence="2 3">CBS 207.34</strain>
    </source>
</reference>
<dbReference type="Proteomes" id="UP000250140">
    <property type="component" value="Unassembled WGS sequence"/>
</dbReference>
<organism evidence="2 3">
    <name type="scientific">Glonium stellatum</name>
    <dbReference type="NCBI Taxonomy" id="574774"/>
    <lineage>
        <taxon>Eukaryota</taxon>
        <taxon>Fungi</taxon>
        <taxon>Dikarya</taxon>
        <taxon>Ascomycota</taxon>
        <taxon>Pezizomycotina</taxon>
        <taxon>Dothideomycetes</taxon>
        <taxon>Pleosporomycetidae</taxon>
        <taxon>Gloniales</taxon>
        <taxon>Gloniaceae</taxon>
        <taxon>Glonium</taxon>
    </lineage>
</organism>
<name>A0A8E2JLZ2_9PEZI</name>
<dbReference type="InterPro" id="IPR000182">
    <property type="entry name" value="GNAT_dom"/>
</dbReference>
<gene>
    <name evidence="2" type="ORF">AOQ84DRAFT_357789</name>
</gene>
<dbReference type="OrthoDB" id="41532at2759"/>
<evidence type="ECO:0000259" key="1">
    <source>
        <dbReference type="Pfam" id="PF13508"/>
    </source>
</evidence>
<dbReference type="Gene3D" id="3.40.630.30">
    <property type="match status" value="1"/>
</dbReference>
<dbReference type="Pfam" id="PF13508">
    <property type="entry name" value="Acetyltransf_7"/>
    <property type="match status" value="1"/>
</dbReference>
<proteinExistence type="predicted"/>
<dbReference type="InterPro" id="IPR016181">
    <property type="entry name" value="Acyl_CoA_acyltransferase"/>
</dbReference>
<dbReference type="GO" id="GO:0016747">
    <property type="term" value="F:acyltransferase activity, transferring groups other than amino-acyl groups"/>
    <property type="evidence" value="ECO:0007669"/>
    <property type="project" value="InterPro"/>
</dbReference>
<protein>
    <recommendedName>
        <fullName evidence="1">N-acetyltransferase domain-containing protein</fullName>
    </recommendedName>
</protein>
<dbReference type="AlphaFoldDB" id="A0A8E2JLZ2"/>
<evidence type="ECO:0000313" key="2">
    <source>
        <dbReference type="EMBL" id="OCL01624.1"/>
    </source>
</evidence>